<reference evidence="1" key="1">
    <citation type="submission" date="2020-07" db="EMBL/GenBank/DDBJ databases">
        <title>Multicomponent nature underlies the extraordinary mechanical properties of spider dragline silk.</title>
        <authorList>
            <person name="Kono N."/>
            <person name="Nakamura H."/>
            <person name="Mori M."/>
            <person name="Yoshida Y."/>
            <person name="Ohtoshi R."/>
            <person name="Malay A.D."/>
            <person name="Moran D.A.P."/>
            <person name="Tomita M."/>
            <person name="Numata K."/>
            <person name="Arakawa K."/>
        </authorList>
    </citation>
    <scope>NUCLEOTIDE SEQUENCE</scope>
</reference>
<comment type="caution">
    <text evidence="1">The sequence shown here is derived from an EMBL/GenBank/DDBJ whole genome shotgun (WGS) entry which is preliminary data.</text>
</comment>
<protein>
    <submittedName>
        <fullName evidence="1">Uncharacterized protein</fullName>
    </submittedName>
</protein>
<dbReference type="Proteomes" id="UP000887116">
    <property type="component" value="Unassembled WGS sequence"/>
</dbReference>
<dbReference type="AlphaFoldDB" id="A0A8X6LSU1"/>
<keyword evidence="2" id="KW-1185">Reference proteome</keyword>
<gene>
    <name evidence="1" type="ORF">TNCT_224291</name>
</gene>
<name>A0A8X6LSU1_TRICU</name>
<dbReference type="EMBL" id="BMAO01037673">
    <property type="protein sequence ID" value="GFR19387.1"/>
    <property type="molecule type" value="Genomic_DNA"/>
</dbReference>
<accession>A0A8X6LSU1</accession>
<proteinExistence type="predicted"/>
<organism evidence="1 2">
    <name type="scientific">Trichonephila clavata</name>
    <name type="common">Joro spider</name>
    <name type="synonym">Nephila clavata</name>
    <dbReference type="NCBI Taxonomy" id="2740835"/>
    <lineage>
        <taxon>Eukaryota</taxon>
        <taxon>Metazoa</taxon>
        <taxon>Ecdysozoa</taxon>
        <taxon>Arthropoda</taxon>
        <taxon>Chelicerata</taxon>
        <taxon>Arachnida</taxon>
        <taxon>Araneae</taxon>
        <taxon>Araneomorphae</taxon>
        <taxon>Entelegynae</taxon>
        <taxon>Araneoidea</taxon>
        <taxon>Nephilidae</taxon>
        <taxon>Trichonephila</taxon>
    </lineage>
</organism>
<evidence type="ECO:0000313" key="2">
    <source>
        <dbReference type="Proteomes" id="UP000887116"/>
    </source>
</evidence>
<sequence>MALVRGKDDGMIKVKHHRRMSKLSYGRSLSQTLPQQWKGSIAVRNKKHRENCMILIPKAACNFFFFLSKCIR</sequence>
<evidence type="ECO:0000313" key="1">
    <source>
        <dbReference type="EMBL" id="GFR19387.1"/>
    </source>
</evidence>